<accession>A0AAD4W355</accession>
<reference evidence="2 3" key="1">
    <citation type="journal article" date="2022" name="G3 (Bethesda)">
        <title>Whole-genome sequence and methylome profiling of the almond [Prunus dulcis (Mill.) D.A. Webb] cultivar 'Nonpareil'.</title>
        <authorList>
            <person name="D'Amico-Willman K.M."/>
            <person name="Ouma W.Z."/>
            <person name="Meulia T."/>
            <person name="Sideli G.M."/>
            <person name="Gradziel T.M."/>
            <person name="Fresnedo-Ramirez J."/>
        </authorList>
    </citation>
    <scope>NUCLEOTIDE SEQUENCE [LARGE SCALE GENOMIC DNA]</scope>
    <source>
        <strain evidence="2">Clone GOH B32 T37-40</strain>
    </source>
</reference>
<proteinExistence type="predicted"/>
<feature type="compositionally biased region" description="Basic and acidic residues" evidence="1">
    <location>
        <begin position="75"/>
        <end position="86"/>
    </location>
</feature>
<evidence type="ECO:0000313" key="3">
    <source>
        <dbReference type="Proteomes" id="UP001054821"/>
    </source>
</evidence>
<comment type="caution">
    <text evidence="2">The sequence shown here is derived from an EMBL/GenBank/DDBJ whole genome shotgun (WGS) entry which is preliminary data.</text>
</comment>
<dbReference type="AlphaFoldDB" id="A0AAD4W355"/>
<dbReference type="Proteomes" id="UP001054821">
    <property type="component" value="Chromosome 4"/>
</dbReference>
<feature type="compositionally biased region" description="Polar residues" evidence="1">
    <location>
        <begin position="57"/>
        <end position="70"/>
    </location>
</feature>
<dbReference type="EMBL" id="JAJFAZ020000004">
    <property type="protein sequence ID" value="KAI5334741.1"/>
    <property type="molecule type" value="Genomic_DNA"/>
</dbReference>
<keyword evidence="3" id="KW-1185">Reference proteome</keyword>
<name>A0AAD4W355_PRUDU</name>
<protein>
    <submittedName>
        <fullName evidence="2">Uncharacterized protein</fullName>
    </submittedName>
</protein>
<feature type="region of interest" description="Disordered" evidence="1">
    <location>
        <begin position="55"/>
        <end position="100"/>
    </location>
</feature>
<organism evidence="2 3">
    <name type="scientific">Prunus dulcis</name>
    <name type="common">Almond</name>
    <name type="synonym">Amygdalus dulcis</name>
    <dbReference type="NCBI Taxonomy" id="3755"/>
    <lineage>
        <taxon>Eukaryota</taxon>
        <taxon>Viridiplantae</taxon>
        <taxon>Streptophyta</taxon>
        <taxon>Embryophyta</taxon>
        <taxon>Tracheophyta</taxon>
        <taxon>Spermatophyta</taxon>
        <taxon>Magnoliopsida</taxon>
        <taxon>eudicotyledons</taxon>
        <taxon>Gunneridae</taxon>
        <taxon>Pentapetalae</taxon>
        <taxon>rosids</taxon>
        <taxon>fabids</taxon>
        <taxon>Rosales</taxon>
        <taxon>Rosaceae</taxon>
        <taxon>Amygdaloideae</taxon>
        <taxon>Amygdaleae</taxon>
        <taxon>Prunus</taxon>
    </lineage>
</organism>
<sequence>MSHIIILKCSKQGSRRAKKQHTAGLAATILRIRQRSAIRISDGVLDSSATMLPISEGVSNPTTEGINVSSKGKGKLGEFETKEENRKPRRRPQLQYLSKGKKLLVEVNPRG</sequence>
<evidence type="ECO:0000313" key="2">
    <source>
        <dbReference type="EMBL" id="KAI5334741.1"/>
    </source>
</evidence>
<evidence type="ECO:0000256" key="1">
    <source>
        <dbReference type="SAM" id="MobiDB-lite"/>
    </source>
</evidence>
<gene>
    <name evidence="2" type="ORF">L3X38_024874</name>
</gene>